<dbReference type="InterPro" id="IPR019826">
    <property type="entry name" value="Carboxylesterase_B_AS"/>
</dbReference>
<protein>
    <recommendedName>
        <fullName evidence="2">Alpha/beta hydrolase fold-3 domain-containing protein</fullName>
    </recommendedName>
</protein>
<dbReference type="PANTHER" id="PTHR48081">
    <property type="entry name" value="AB HYDROLASE SUPERFAMILY PROTEIN C4A8.06C"/>
    <property type="match status" value="1"/>
</dbReference>
<evidence type="ECO:0000256" key="1">
    <source>
        <dbReference type="ARBA" id="ARBA00022801"/>
    </source>
</evidence>
<dbReference type="Gene3D" id="3.40.50.1820">
    <property type="entry name" value="alpha/beta hydrolase"/>
    <property type="match status" value="1"/>
</dbReference>
<gene>
    <name evidence="3" type="ORF">METZ01_LOCUS67066</name>
</gene>
<proteinExistence type="predicted"/>
<sequence length="289" mass="30703">MFSVNRGVLAIGLVLAVVFPFSDAVGQSGQADIKAHRDIDYIDGADYPDARDRLDVFMPGDASGAPTVVFFHGGGLVNGDKAQGEFLAKALVPRGIGVVSANYRLSPTVKHPAHLQDAAAAFAWTVAHIADFGGNPEKVYLAGHSAGAYMAALLALDDSYIREVGLAKSSIHGSIPISPFLYVEEVAPDRPKTVWGTEVAVWHQASASSYIGGGKPPLLFVYADGDADWRREQILRVARELVSAGQSSVDTVEISDRTHASVVERLVEPDDPGTLQIADFVLRSDGGVH</sequence>
<dbReference type="SUPFAM" id="SSF53474">
    <property type="entry name" value="alpha/beta-Hydrolases"/>
    <property type="match status" value="1"/>
</dbReference>
<dbReference type="InterPro" id="IPR029058">
    <property type="entry name" value="AB_hydrolase_fold"/>
</dbReference>
<dbReference type="EMBL" id="UINC01004423">
    <property type="protein sequence ID" value="SVA14212.1"/>
    <property type="molecule type" value="Genomic_DNA"/>
</dbReference>
<dbReference type="InterPro" id="IPR050300">
    <property type="entry name" value="GDXG_lipolytic_enzyme"/>
</dbReference>
<keyword evidence="1" id="KW-0378">Hydrolase</keyword>
<dbReference type="PANTHER" id="PTHR48081:SF9">
    <property type="entry name" value="CARBOXYLESTERASE"/>
    <property type="match status" value="1"/>
</dbReference>
<dbReference type="InterPro" id="IPR013094">
    <property type="entry name" value="AB_hydrolase_3"/>
</dbReference>
<dbReference type="PROSITE" id="PS00122">
    <property type="entry name" value="CARBOXYLESTERASE_B_1"/>
    <property type="match status" value="1"/>
</dbReference>
<organism evidence="3">
    <name type="scientific">marine metagenome</name>
    <dbReference type="NCBI Taxonomy" id="408172"/>
    <lineage>
        <taxon>unclassified sequences</taxon>
        <taxon>metagenomes</taxon>
        <taxon>ecological metagenomes</taxon>
    </lineage>
</organism>
<dbReference type="AlphaFoldDB" id="A0A381TDH8"/>
<feature type="domain" description="Alpha/beta hydrolase fold-3" evidence="2">
    <location>
        <begin position="68"/>
        <end position="189"/>
    </location>
</feature>
<dbReference type="Pfam" id="PF07859">
    <property type="entry name" value="Abhydrolase_3"/>
    <property type="match status" value="1"/>
</dbReference>
<dbReference type="GO" id="GO:0016787">
    <property type="term" value="F:hydrolase activity"/>
    <property type="evidence" value="ECO:0007669"/>
    <property type="project" value="UniProtKB-KW"/>
</dbReference>
<reference evidence="3" key="1">
    <citation type="submission" date="2018-05" db="EMBL/GenBank/DDBJ databases">
        <authorList>
            <person name="Lanie J.A."/>
            <person name="Ng W.-L."/>
            <person name="Kazmierczak K.M."/>
            <person name="Andrzejewski T.M."/>
            <person name="Davidsen T.M."/>
            <person name="Wayne K.J."/>
            <person name="Tettelin H."/>
            <person name="Glass J.I."/>
            <person name="Rusch D."/>
            <person name="Podicherti R."/>
            <person name="Tsui H.-C.T."/>
            <person name="Winkler M.E."/>
        </authorList>
    </citation>
    <scope>NUCLEOTIDE SEQUENCE</scope>
</reference>
<evidence type="ECO:0000259" key="2">
    <source>
        <dbReference type="Pfam" id="PF07859"/>
    </source>
</evidence>
<name>A0A381TDH8_9ZZZZ</name>
<evidence type="ECO:0000313" key="3">
    <source>
        <dbReference type="EMBL" id="SVA14212.1"/>
    </source>
</evidence>
<accession>A0A381TDH8</accession>